<keyword evidence="1" id="KW-0802">TPR repeat</keyword>
<dbReference type="EMBL" id="FNVR01000005">
    <property type="protein sequence ID" value="SEF78907.1"/>
    <property type="molecule type" value="Genomic_DNA"/>
</dbReference>
<dbReference type="InterPro" id="IPR029058">
    <property type="entry name" value="AB_hydrolase_fold"/>
</dbReference>
<dbReference type="InterPro" id="IPR050266">
    <property type="entry name" value="AB_hydrolase_sf"/>
</dbReference>
<dbReference type="GO" id="GO:0016020">
    <property type="term" value="C:membrane"/>
    <property type="evidence" value="ECO:0007669"/>
    <property type="project" value="TreeGrafter"/>
</dbReference>
<keyword evidence="5" id="KW-1185">Reference proteome</keyword>
<reference evidence="5" key="1">
    <citation type="submission" date="2016-10" db="EMBL/GenBank/DDBJ databases">
        <authorList>
            <person name="Varghese N."/>
            <person name="Submissions S."/>
        </authorList>
    </citation>
    <scope>NUCLEOTIDE SEQUENCE [LARGE SCALE GENOMIC DNA]</scope>
    <source>
        <strain evidence="5">DSM 17298</strain>
    </source>
</reference>
<dbReference type="Pfam" id="PF00561">
    <property type="entry name" value="Abhydrolase_1"/>
    <property type="match status" value="1"/>
</dbReference>
<keyword evidence="4" id="KW-0378">Hydrolase</keyword>
<dbReference type="AlphaFoldDB" id="A0A1H5UXG9"/>
<dbReference type="Gene3D" id="1.25.40.10">
    <property type="entry name" value="Tetratricopeptide repeat domain"/>
    <property type="match status" value="1"/>
</dbReference>
<proteinExistence type="predicted"/>
<accession>A0A1H5UXG9</accession>
<dbReference type="Gene3D" id="3.40.50.1820">
    <property type="entry name" value="alpha/beta hydrolase"/>
    <property type="match status" value="1"/>
</dbReference>
<evidence type="ECO:0000256" key="2">
    <source>
        <dbReference type="SAM" id="SignalP"/>
    </source>
</evidence>
<dbReference type="PANTHER" id="PTHR43798:SF33">
    <property type="entry name" value="HYDROLASE, PUTATIVE (AFU_ORTHOLOGUE AFUA_2G14860)-RELATED"/>
    <property type="match status" value="1"/>
</dbReference>
<name>A0A1H5UXG9_9BACT</name>
<evidence type="ECO:0000313" key="4">
    <source>
        <dbReference type="EMBL" id="SEF78907.1"/>
    </source>
</evidence>
<evidence type="ECO:0000313" key="5">
    <source>
        <dbReference type="Proteomes" id="UP000236736"/>
    </source>
</evidence>
<dbReference type="SUPFAM" id="SSF48452">
    <property type="entry name" value="TPR-like"/>
    <property type="match status" value="1"/>
</dbReference>
<dbReference type="PROSITE" id="PS50005">
    <property type="entry name" value="TPR"/>
    <property type="match status" value="1"/>
</dbReference>
<dbReference type="InterPro" id="IPR019734">
    <property type="entry name" value="TPR_rpt"/>
</dbReference>
<dbReference type="PANTHER" id="PTHR43798">
    <property type="entry name" value="MONOACYLGLYCEROL LIPASE"/>
    <property type="match status" value="1"/>
</dbReference>
<dbReference type="GO" id="GO:0016787">
    <property type="term" value="F:hydrolase activity"/>
    <property type="evidence" value="ECO:0007669"/>
    <property type="project" value="UniProtKB-KW"/>
</dbReference>
<dbReference type="Proteomes" id="UP000236736">
    <property type="component" value="Unassembled WGS sequence"/>
</dbReference>
<keyword evidence="2" id="KW-0732">Signal</keyword>
<dbReference type="OrthoDB" id="59888at2"/>
<feature type="chain" id="PRO_5009286613" evidence="2">
    <location>
        <begin position="22"/>
        <end position="420"/>
    </location>
</feature>
<feature type="signal peptide" evidence="2">
    <location>
        <begin position="1"/>
        <end position="21"/>
    </location>
</feature>
<dbReference type="InterPro" id="IPR011990">
    <property type="entry name" value="TPR-like_helical_dom_sf"/>
</dbReference>
<dbReference type="SUPFAM" id="SSF53474">
    <property type="entry name" value="alpha/beta-Hydrolases"/>
    <property type="match status" value="1"/>
</dbReference>
<evidence type="ECO:0000256" key="1">
    <source>
        <dbReference type="PROSITE-ProRule" id="PRU00339"/>
    </source>
</evidence>
<feature type="domain" description="AB hydrolase-1" evidence="3">
    <location>
        <begin position="50"/>
        <end position="153"/>
    </location>
</feature>
<dbReference type="InterPro" id="IPR000073">
    <property type="entry name" value="AB_hydrolase_1"/>
</dbReference>
<evidence type="ECO:0000259" key="3">
    <source>
        <dbReference type="Pfam" id="PF00561"/>
    </source>
</evidence>
<organism evidence="4 5">
    <name type="scientific">Algoriphagus boritolerans DSM 17298 = JCM 18970</name>
    <dbReference type="NCBI Taxonomy" id="1120964"/>
    <lineage>
        <taxon>Bacteria</taxon>
        <taxon>Pseudomonadati</taxon>
        <taxon>Bacteroidota</taxon>
        <taxon>Cytophagia</taxon>
        <taxon>Cytophagales</taxon>
        <taxon>Cyclobacteriaceae</taxon>
        <taxon>Algoriphagus</taxon>
    </lineage>
</organism>
<gene>
    <name evidence="4" type="ORF">SAMN03080598_01416</name>
</gene>
<feature type="repeat" description="TPR" evidence="1">
    <location>
        <begin position="368"/>
        <end position="401"/>
    </location>
</feature>
<sequence length="420" mass="47283">MQKIFILFFALLFTGSGLALAQKQSKTIQIDGKSQHYLLTGIKNRKLGQPLIIIESGLGANLEPWDRVISELPENTPIFAYDRAGNGQSEAFDEIPTPANRTKQLKALLDKLELTPPYILVGQEWGGILIKHFASTYPQDIEAMIYIDPINRSMQKQKMVSLLDKAGLQGERIAAAYFKIKEDQLRYTPQSIRSEAKVILDLETGEISNTTLYDYPRIPSVIIAGGMKSEIMFNPSSPLAEEFKDLNLILQADRIGEFTQQTMGNSNSEMVLVSQSAQFFTLQEPEKLASIISLRYFNNPSNKIGQAAKRYSPEEFREYLDGLLAYFPEKKIPESLINGLGYDQLRRDQPKYALVLFQYNVNRFPDSANVYDSMGDGLVALGKVKEAVPYFEKAVELGEMSKHRDLGLFKKNLASAKELK</sequence>
<dbReference type="STRING" id="1120964.GCA_001313265_02226"/>
<protein>
    <submittedName>
        <fullName evidence="4">Alpha/beta hydrolase fold</fullName>
    </submittedName>
</protein>
<dbReference type="RefSeq" id="WP_103924091.1">
    <property type="nucleotide sequence ID" value="NZ_BBFN01000008.1"/>
</dbReference>